<feature type="region of interest" description="Disordered" evidence="1">
    <location>
        <begin position="60"/>
        <end position="92"/>
    </location>
</feature>
<dbReference type="EMBL" id="SRLO01000241">
    <property type="protein sequence ID" value="TNN65080.1"/>
    <property type="molecule type" value="Genomic_DNA"/>
</dbReference>
<gene>
    <name evidence="2" type="ORF">EYF80_024689</name>
</gene>
<evidence type="ECO:0000256" key="1">
    <source>
        <dbReference type="SAM" id="MobiDB-lite"/>
    </source>
</evidence>
<feature type="compositionally biased region" description="Basic and acidic residues" evidence="1">
    <location>
        <begin position="60"/>
        <end position="81"/>
    </location>
</feature>
<keyword evidence="3" id="KW-1185">Reference proteome</keyword>
<dbReference type="AlphaFoldDB" id="A0A4Z2HHR6"/>
<evidence type="ECO:0000313" key="2">
    <source>
        <dbReference type="EMBL" id="TNN65080.1"/>
    </source>
</evidence>
<sequence>MEGGETPAKDGFSAGYVLKAKAEEIIDTMPGRLFGARYILGVSGRNHFAPHVVEHALEKNEVNRGGRRQLEREKRRRREEDGGGEGVTPMFT</sequence>
<dbReference type="Proteomes" id="UP000314294">
    <property type="component" value="Unassembled WGS sequence"/>
</dbReference>
<evidence type="ECO:0000313" key="3">
    <source>
        <dbReference type="Proteomes" id="UP000314294"/>
    </source>
</evidence>
<reference evidence="2 3" key="1">
    <citation type="submission" date="2019-03" db="EMBL/GenBank/DDBJ databases">
        <title>First draft genome of Liparis tanakae, snailfish: a comprehensive survey of snailfish specific genes.</title>
        <authorList>
            <person name="Kim W."/>
            <person name="Song I."/>
            <person name="Jeong J.-H."/>
            <person name="Kim D."/>
            <person name="Kim S."/>
            <person name="Ryu S."/>
            <person name="Song J.Y."/>
            <person name="Lee S.K."/>
        </authorList>
    </citation>
    <scope>NUCLEOTIDE SEQUENCE [LARGE SCALE GENOMIC DNA]</scope>
    <source>
        <tissue evidence="2">Muscle</tissue>
    </source>
</reference>
<comment type="caution">
    <text evidence="2">The sequence shown here is derived from an EMBL/GenBank/DDBJ whole genome shotgun (WGS) entry which is preliminary data.</text>
</comment>
<organism evidence="2 3">
    <name type="scientific">Liparis tanakae</name>
    <name type="common">Tanaka's snailfish</name>
    <dbReference type="NCBI Taxonomy" id="230148"/>
    <lineage>
        <taxon>Eukaryota</taxon>
        <taxon>Metazoa</taxon>
        <taxon>Chordata</taxon>
        <taxon>Craniata</taxon>
        <taxon>Vertebrata</taxon>
        <taxon>Euteleostomi</taxon>
        <taxon>Actinopterygii</taxon>
        <taxon>Neopterygii</taxon>
        <taxon>Teleostei</taxon>
        <taxon>Neoteleostei</taxon>
        <taxon>Acanthomorphata</taxon>
        <taxon>Eupercaria</taxon>
        <taxon>Perciformes</taxon>
        <taxon>Cottioidei</taxon>
        <taxon>Cottales</taxon>
        <taxon>Liparidae</taxon>
        <taxon>Liparis</taxon>
    </lineage>
</organism>
<name>A0A4Z2HHR6_9TELE</name>
<proteinExistence type="predicted"/>
<accession>A0A4Z2HHR6</accession>
<protein>
    <submittedName>
        <fullName evidence="2">Uncharacterized protein</fullName>
    </submittedName>
</protein>